<organism evidence="3 4">
    <name type="scientific">Nocardiopsis exhalans</name>
    <dbReference type="NCBI Taxonomy" id="163604"/>
    <lineage>
        <taxon>Bacteria</taxon>
        <taxon>Bacillati</taxon>
        <taxon>Actinomycetota</taxon>
        <taxon>Actinomycetes</taxon>
        <taxon>Streptosporangiales</taxon>
        <taxon>Nocardiopsidaceae</taxon>
        <taxon>Nocardiopsis</taxon>
    </lineage>
</organism>
<evidence type="ECO:0000256" key="1">
    <source>
        <dbReference type="SAM" id="MobiDB-lite"/>
    </source>
</evidence>
<keyword evidence="4" id="KW-1185">Reference proteome</keyword>
<feature type="signal peptide" evidence="2">
    <location>
        <begin position="1"/>
        <end position="24"/>
    </location>
</feature>
<dbReference type="EMBL" id="CP099837">
    <property type="protein sequence ID" value="USY17348.1"/>
    <property type="molecule type" value="Genomic_DNA"/>
</dbReference>
<evidence type="ECO:0000313" key="4">
    <source>
        <dbReference type="Proteomes" id="UP001055940"/>
    </source>
</evidence>
<proteinExistence type="predicted"/>
<gene>
    <name evidence="3" type="ORF">NE857_18530</name>
</gene>
<sequence length="168" mass="17437">MSAARSLLPLALVAAALLTGCGSADTLGLSASVPGTDEMISVGNDPRVLVHDFNWALEAMIIGELEYLPEPGCLIINLRDETTGEIVSSAAPVWPKNVEPLMEEERGGVREPTVGPILDGDPVYAGGGSVSGGPTWEVDLSGECVPGGEYIVLNEGSFQAEPFDLSSP</sequence>
<reference evidence="3" key="1">
    <citation type="submission" date="2022-06" db="EMBL/GenBank/DDBJ databases">
        <authorList>
            <person name="Ping M."/>
        </authorList>
    </citation>
    <scope>NUCLEOTIDE SEQUENCE</scope>
    <source>
        <strain evidence="3">JCM11759T</strain>
    </source>
</reference>
<keyword evidence="2" id="KW-0732">Signal</keyword>
<dbReference type="PROSITE" id="PS51257">
    <property type="entry name" value="PROKAR_LIPOPROTEIN"/>
    <property type="match status" value="1"/>
</dbReference>
<feature type="region of interest" description="Disordered" evidence="1">
    <location>
        <begin position="106"/>
        <end position="130"/>
    </location>
</feature>
<accession>A0ABY5D256</accession>
<dbReference type="Proteomes" id="UP001055940">
    <property type="component" value="Chromosome"/>
</dbReference>
<evidence type="ECO:0000313" key="3">
    <source>
        <dbReference type="EMBL" id="USY17348.1"/>
    </source>
</evidence>
<name>A0ABY5D256_9ACTN</name>
<evidence type="ECO:0008006" key="5">
    <source>
        <dbReference type="Google" id="ProtNLM"/>
    </source>
</evidence>
<dbReference type="RefSeq" id="WP_254416923.1">
    <property type="nucleotide sequence ID" value="NZ_BAAAJB010000074.1"/>
</dbReference>
<feature type="chain" id="PRO_5046918939" description="Lipoprotein" evidence="2">
    <location>
        <begin position="25"/>
        <end position="168"/>
    </location>
</feature>
<protein>
    <recommendedName>
        <fullName evidence="5">Lipoprotein</fullName>
    </recommendedName>
</protein>
<evidence type="ECO:0000256" key="2">
    <source>
        <dbReference type="SAM" id="SignalP"/>
    </source>
</evidence>